<dbReference type="Gene3D" id="1.10.10.10">
    <property type="entry name" value="Winged helix-like DNA-binding domain superfamily/Winged helix DNA-binding domain"/>
    <property type="match status" value="1"/>
</dbReference>
<dbReference type="InterPro" id="IPR036390">
    <property type="entry name" value="WH_DNA-bd_sf"/>
</dbReference>
<evidence type="ECO:0008006" key="3">
    <source>
        <dbReference type="Google" id="ProtNLM"/>
    </source>
</evidence>
<gene>
    <name evidence="1" type="ORF">FKR81_36520</name>
</gene>
<accession>A0A563EIP8</accession>
<protein>
    <recommendedName>
        <fullName evidence="3">MarR family transcriptional regulator</fullName>
    </recommendedName>
</protein>
<dbReference type="RefSeq" id="WP_146358793.1">
    <property type="nucleotide sequence ID" value="NZ_VOBR01000034.1"/>
</dbReference>
<evidence type="ECO:0000313" key="1">
    <source>
        <dbReference type="EMBL" id="TWP46246.1"/>
    </source>
</evidence>
<evidence type="ECO:0000313" key="2">
    <source>
        <dbReference type="Proteomes" id="UP000316639"/>
    </source>
</evidence>
<dbReference type="AlphaFoldDB" id="A0A563EIP8"/>
<name>A0A563EIP8_9PSEU</name>
<dbReference type="OrthoDB" id="3697068at2"/>
<dbReference type="Proteomes" id="UP000316639">
    <property type="component" value="Unassembled WGS sequence"/>
</dbReference>
<keyword evidence="2" id="KW-1185">Reference proteome</keyword>
<proteinExistence type="predicted"/>
<comment type="caution">
    <text evidence="1">The sequence shown here is derived from an EMBL/GenBank/DDBJ whole genome shotgun (WGS) entry which is preliminary data.</text>
</comment>
<dbReference type="InterPro" id="IPR036388">
    <property type="entry name" value="WH-like_DNA-bd_sf"/>
</dbReference>
<reference evidence="1 2" key="1">
    <citation type="submission" date="2019-07" db="EMBL/GenBank/DDBJ databases">
        <title>Lentzea xizangensis sp. nov., isolated from Qinghai-Tibetan Plateau Soils.</title>
        <authorList>
            <person name="Huang J."/>
        </authorList>
    </citation>
    <scope>NUCLEOTIDE SEQUENCE [LARGE SCALE GENOMIC DNA]</scope>
    <source>
        <strain evidence="1 2">FXJ1.1311</strain>
    </source>
</reference>
<sequence>MNQPIGYWLKHLDGLIDAAFDRVITEDGLTRRHWQALNAPASTTPSIMSDLEARGWAARGQLTPEGEKVRAALLRRVEGIRGTLMSGLSSEDYEHTVRVLSHMANNLQRVSP</sequence>
<dbReference type="SUPFAM" id="SSF46785">
    <property type="entry name" value="Winged helix' DNA-binding domain"/>
    <property type="match status" value="1"/>
</dbReference>
<dbReference type="EMBL" id="VOBR01000034">
    <property type="protein sequence ID" value="TWP46246.1"/>
    <property type="molecule type" value="Genomic_DNA"/>
</dbReference>
<organism evidence="1 2">
    <name type="scientific">Lentzea tibetensis</name>
    <dbReference type="NCBI Taxonomy" id="2591470"/>
    <lineage>
        <taxon>Bacteria</taxon>
        <taxon>Bacillati</taxon>
        <taxon>Actinomycetota</taxon>
        <taxon>Actinomycetes</taxon>
        <taxon>Pseudonocardiales</taxon>
        <taxon>Pseudonocardiaceae</taxon>
        <taxon>Lentzea</taxon>
    </lineage>
</organism>